<dbReference type="AlphaFoldDB" id="A7N257"/>
<dbReference type="Proteomes" id="UP000008152">
    <property type="component" value="Chromosome II"/>
</dbReference>
<sequence>MLMVIGLKFLMVEEYSIAEIQRSTILLDLLI</sequence>
<dbReference type="KEGG" id="vha:VIBHAR_06769"/>
<accession>A7N257</accession>
<evidence type="ECO:0000313" key="1">
    <source>
        <dbReference type="EMBL" id="ABU74652.1"/>
    </source>
</evidence>
<protein>
    <submittedName>
        <fullName evidence="1">Uncharacterized protein</fullName>
    </submittedName>
</protein>
<organism evidence="1 2">
    <name type="scientific">Vibrio campbellii (strain ATCC BAA-1116)</name>
    <dbReference type="NCBI Taxonomy" id="2902295"/>
    <lineage>
        <taxon>Bacteria</taxon>
        <taxon>Pseudomonadati</taxon>
        <taxon>Pseudomonadota</taxon>
        <taxon>Gammaproteobacteria</taxon>
        <taxon>Vibrionales</taxon>
        <taxon>Vibrionaceae</taxon>
        <taxon>Vibrio</taxon>
    </lineage>
</organism>
<name>A7N257_VIBC1</name>
<gene>
    <name evidence="1" type="ordered locus">VIBHAR_06769</name>
</gene>
<reference evidence="1 2" key="1">
    <citation type="submission" date="2007-08" db="EMBL/GenBank/DDBJ databases">
        <authorList>
            <consortium name="The Vibrio harveyi Genome Sequencing Project"/>
            <person name="Bassler B."/>
            <person name="Clifton S.W."/>
            <person name="Fulton L."/>
            <person name="Delehaunty K."/>
            <person name="Fronick C."/>
            <person name="Harrison M."/>
            <person name="Markivic C."/>
            <person name="Fulton R."/>
            <person name="Tin-Wollam A.-M."/>
            <person name="Shah N."/>
            <person name="Pepin K."/>
            <person name="Nash W."/>
            <person name="Thiruvilangam P."/>
            <person name="Bhonagiri V."/>
            <person name="Waters C."/>
            <person name="Tu K.C."/>
            <person name="Irgon J."/>
            <person name="Wilson R.K."/>
        </authorList>
    </citation>
    <scope>NUCLEOTIDE SEQUENCE [LARGE SCALE GENOMIC DNA]</scope>
    <source>
        <strain evidence="2">ATCC BAA-1116 / BB120</strain>
    </source>
</reference>
<dbReference type="EMBL" id="CP000790">
    <property type="protein sequence ID" value="ABU74652.1"/>
    <property type="molecule type" value="Genomic_DNA"/>
</dbReference>
<evidence type="ECO:0000313" key="2">
    <source>
        <dbReference type="Proteomes" id="UP000008152"/>
    </source>
</evidence>
<proteinExistence type="predicted"/>